<comment type="caution">
    <text evidence="3">The sequence shown here is derived from an EMBL/GenBank/DDBJ whole genome shotgun (WGS) entry which is preliminary data.</text>
</comment>
<dbReference type="GeneID" id="63783520"/>
<name>A0A1Y2FI72_PROLT</name>
<protein>
    <recommendedName>
        <fullName evidence="2">DUF4704 domain-containing protein</fullName>
    </recommendedName>
</protein>
<dbReference type="InterPro" id="IPR013320">
    <property type="entry name" value="ConA-like_dom_sf"/>
</dbReference>
<sequence>MVVVDDPAERECNFARTKPPAELQTQHGPRTRSTRARYNCPKLCYCGYCFQKTGTWDPLLELYTSSELCCALAKCFLHCAKSCSHVPRVKIAASLINSMDESESDHTVGKLSGSSEDRVQMAPLKPLELAHEIMSSADDFAKRVAAYRKLQDLHITELDLYDLAGSGLQEWLVEDVLRPDAPELISILAQKVLKPSCTLKTSRLLLRHIQCAPTQILPLVEVAMQETLPSFFLFDSWTHDLSQAAFPIAKFPPPTASYSLFFWIRLHKLGSEAPITILSIQTAQEPCFEVALTSTRCLVQIGSQTATFSHNFAHDIWYSFAFVHGPRRTENMDPLLVMYVDAHRLESHSVPWPSRAIRGQAASVILGSPCPCSSQFALGKVLLASQAFNSALIDLYHKLGAQYDGHMQDILSTFVTYEASTEVSVQMERDGPTHTLKSRNSENMPAASIILSVSPKSDLAWTAARDLSASNRSKNSASGASSDTRATFTNVRVLRPRSLCDDLYQTGGVSTLLFLVGRSTTPDETLIATRLLLRCITRSWRNSEAVERMHGYELLAHILKTKPASHLTLDLLAAVLQFVGMDKEIIINPLAYRYLVLDMSIWSQANEHVQISLLNQFRIFVSAKSLGSFNCRRLNRMQATKKFLVSFRHNRAPSNDLLPYYADALKVLAGATFSTETVRHLATFIVHAFDVPKAASKKPVPEIEHSTLGCLLLTMFKELLCDPLRTERLEKFASTVTIRWVFLLMNKDATHREAFDILTFLLVNQGTQYVARFSQKNNGFAFCRALLGPRYSRVKWTNMLAIAYGSLDPLKHSYQDEIRTAKTSPPLRSPQGLSLYVSLLRRVLMANEKHLQSHESDERALIVGTVMGSAGHAHASPTAEHETFDPTELNQTLRTLILIHASMEGASKVLQDAKYPYGMNNTKSIYH</sequence>
<dbReference type="RefSeq" id="XP_040725888.1">
    <property type="nucleotide sequence ID" value="XM_040866921.1"/>
</dbReference>
<evidence type="ECO:0000256" key="1">
    <source>
        <dbReference type="ARBA" id="ARBA00022574"/>
    </source>
</evidence>
<dbReference type="EMBL" id="MCFI01000008">
    <property type="protein sequence ID" value="ORY83307.1"/>
    <property type="molecule type" value="Genomic_DNA"/>
</dbReference>
<dbReference type="AlphaFoldDB" id="A0A1Y2FI72"/>
<evidence type="ECO:0000313" key="4">
    <source>
        <dbReference type="Proteomes" id="UP000193685"/>
    </source>
</evidence>
<proteinExistence type="predicted"/>
<dbReference type="Pfam" id="PF15787">
    <property type="entry name" value="DUF4704"/>
    <property type="match status" value="1"/>
</dbReference>
<organism evidence="3 4">
    <name type="scientific">Protomyces lactucae-debilis</name>
    <dbReference type="NCBI Taxonomy" id="2754530"/>
    <lineage>
        <taxon>Eukaryota</taxon>
        <taxon>Fungi</taxon>
        <taxon>Dikarya</taxon>
        <taxon>Ascomycota</taxon>
        <taxon>Taphrinomycotina</taxon>
        <taxon>Taphrinomycetes</taxon>
        <taxon>Taphrinales</taxon>
        <taxon>Protomycetaceae</taxon>
        <taxon>Protomyces</taxon>
    </lineage>
</organism>
<dbReference type="SUPFAM" id="SSF49899">
    <property type="entry name" value="Concanavalin A-like lectins/glucanases"/>
    <property type="match status" value="1"/>
</dbReference>
<evidence type="ECO:0000313" key="3">
    <source>
        <dbReference type="EMBL" id="ORY83307.1"/>
    </source>
</evidence>
<dbReference type="InterPro" id="IPR031570">
    <property type="entry name" value="NBEA/BDCP_DUF4704"/>
</dbReference>
<keyword evidence="1" id="KW-0853">WD repeat</keyword>
<dbReference type="PANTHER" id="PTHR46108">
    <property type="entry name" value="BLUE CHEESE"/>
    <property type="match status" value="1"/>
</dbReference>
<dbReference type="InterPro" id="IPR051944">
    <property type="entry name" value="BEACH_domain_protein"/>
</dbReference>
<dbReference type="OrthoDB" id="26681at2759"/>
<dbReference type="PANTHER" id="PTHR46108:SF4">
    <property type="entry name" value="BLUE CHEESE"/>
    <property type="match status" value="1"/>
</dbReference>
<gene>
    <name evidence="3" type="ORF">BCR37DRAFT_302712</name>
</gene>
<evidence type="ECO:0000259" key="2">
    <source>
        <dbReference type="Pfam" id="PF15787"/>
    </source>
</evidence>
<keyword evidence="4" id="KW-1185">Reference proteome</keyword>
<dbReference type="STRING" id="56484.A0A1Y2FI72"/>
<feature type="domain" description="DUF4704" evidence="2">
    <location>
        <begin position="488"/>
        <end position="639"/>
    </location>
</feature>
<dbReference type="Proteomes" id="UP000193685">
    <property type="component" value="Unassembled WGS sequence"/>
</dbReference>
<reference evidence="3 4" key="1">
    <citation type="submission" date="2016-07" db="EMBL/GenBank/DDBJ databases">
        <title>Pervasive Adenine N6-methylation of Active Genes in Fungi.</title>
        <authorList>
            <consortium name="DOE Joint Genome Institute"/>
            <person name="Mondo S.J."/>
            <person name="Dannebaum R.O."/>
            <person name="Kuo R.C."/>
            <person name="Labutti K."/>
            <person name="Haridas S."/>
            <person name="Kuo A."/>
            <person name="Salamov A."/>
            <person name="Ahrendt S.R."/>
            <person name="Lipzen A."/>
            <person name="Sullivan W."/>
            <person name="Andreopoulos W.B."/>
            <person name="Clum A."/>
            <person name="Lindquist E."/>
            <person name="Daum C."/>
            <person name="Ramamoorthy G.K."/>
            <person name="Gryganskyi A."/>
            <person name="Culley D."/>
            <person name="Magnuson J.K."/>
            <person name="James T.Y."/>
            <person name="O'Malley M.A."/>
            <person name="Stajich J.E."/>
            <person name="Spatafora J.W."/>
            <person name="Visel A."/>
            <person name="Grigoriev I.V."/>
        </authorList>
    </citation>
    <scope>NUCLEOTIDE SEQUENCE [LARGE SCALE GENOMIC DNA]</scope>
    <source>
        <strain evidence="3 4">12-1054</strain>
    </source>
</reference>
<accession>A0A1Y2FI72</accession>